<reference evidence="1" key="1">
    <citation type="journal article" date="2015" name="Nature">
        <title>Complex archaea that bridge the gap between prokaryotes and eukaryotes.</title>
        <authorList>
            <person name="Spang A."/>
            <person name="Saw J.H."/>
            <person name="Jorgensen S.L."/>
            <person name="Zaremba-Niedzwiedzka K."/>
            <person name="Martijn J."/>
            <person name="Lind A.E."/>
            <person name="van Eijk R."/>
            <person name="Schleper C."/>
            <person name="Guy L."/>
            <person name="Ettema T.J."/>
        </authorList>
    </citation>
    <scope>NUCLEOTIDE SEQUENCE</scope>
</reference>
<comment type="caution">
    <text evidence="1">The sequence shown here is derived from an EMBL/GenBank/DDBJ whole genome shotgun (WGS) entry which is preliminary data.</text>
</comment>
<dbReference type="EMBL" id="LAZR01009567">
    <property type="protein sequence ID" value="KKM71835.1"/>
    <property type="molecule type" value="Genomic_DNA"/>
</dbReference>
<evidence type="ECO:0000313" key="1">
    <source>
        <dbReference type="EMBL" id="KKM71835.1"/>
    </source>
</evidence>
<sequence>MPIIDGKRVEHLGDGAYISEDGDGGYILTANHHDPCEATDRVYIDPYAAVALLRFLRP</sequence>
<accession>A0A0F9M5C1</accession>
<gene>
    <name evidence="1" type="ORF">LCGC14_1426580</name>
</gene>
<dbReference type="AlphaFoldDB" id="A0A0F9M5C1"/>
<protein>
    <submittedName>
        <fullName evidence="1">Uncharacterized protein</fullName>
    </submittedName>
</protein>
<name>A0A0F9M5C1_9ZZZZ</name>
<organism evidence="1">
    <name type="scientific">marine sediment metagenome</name>
    <dbReference type="NCBI Taxonomy" id="412755"/>
    <lineage>
        <taxon>unclassified sequences</taxon>
        <taxon>metagenomes</taxon>
        <taxon>ecological metagenomes</taxon>
    </lineage>
</organism>
<proteinExistence type="predicted"/>